<dbReference type="EMBL" id="JANBOI010000319">
    <property type="protein sequence ID" value="KAJ1731524.1"/>
    <property type="molecule type" value="Genomic_DNA"/>
</dbReference>
<reference evidence="2" key="1">
    <citation type="submission" date="2022-07" db="EMBL/GenBank/DDBJ databases">
        <title>Phylogenomic reconstructions and comparative analyses of Kickxellomycotina fungi.</title>
        <authorList>
            <person name="Reynolds N.K."/>
            <person name="Stajich J.E."/>
            <person name="Barry K."/>
            <person name="Grigoriev I.V."/>
            <person name="Crous P."/>
            <person name="Smith M.E."/>
        </authorList>
    </citation>
    <scope>NUCLEOTIDE SEQUENCE</scope>
    <source>
        <strain evidence="2">BCRC 34381</strain>
    </source>
</reference>
<feature type="non-terminal residue" evidence="2">
    <location>
        <position position="1"/>
    </location>
</feature>
<dbReference type="Proteomes" id="UP001143981">
    <property type="component" value="Unassembled WGS sequence"/>
</dbReference>
<name>A0A9W7Y895_9FUNG</name>
<feature type="compositionally biased region" description="Acidic residues" evidence="1">
    <location>
        <begin position="18"/>
        <end position="28"/>
    </location>
</feature>
<dbReference type="InterPro" id="IPR019374">
    <property type="entry name" value="Ribosomal_mS22"/>
</dbReference>
<dbReference type="Pfam" id="PF10245">
    <property type="entry name" value="MRP-S22"/>
    <property type="match status" value="1"/>
</dbReference>
<dbReference type="PANTHER" id="PTHR28158">
    <property type="entry name" value="37S RIBOSOMAL PROTEIN S35, MITOCHONDRIAL"/>
    <property type="match status" value="1"/>
</dbReference>
<organism evidence="2 3">
    <name type="scientific">Coemansia biformis</name>
    <dbReference type="NCBI Taxonomy" id="1286918"/>
    <lineage>
        <taxon>Eukaryota</taxon>
        <taxon>Fungi</taxon>
        <taxon>Fungi incertae sedis</taxon>
        <taxon>Zoopagomycota</taxon>
        <taxon>Kickxellomycotina</taxon>
        <taxon>Kickxellomycetes</taxon>
        <taxon>Kickxellales</taxon>
        <taxon>Kickxellaceae</taxon>
        <taxon>Coemansia</taxon>
    </lineage>
</organism>
<protein>
    <submittedName>
        <fullName evidence="2">Uncharacterized protein</fullName>
    </submittedName>
</protein>
<evidence type="ECO:0000313" key="2">
    <source>
        <dbReference type="EMBL" id="KAJ1731524.1"/>
    </source>
</evidence>
<dbReference type="AlphaFoldDB" id="A0A9W7Y895"/>
<dbReference type="PANTHER" id="PTHR28158:SF1">
    <property type="entry name" value="SMALL RIBOSOMAL SUBUNIT PROTEIN MS45"/>
    <property type="match status" value="1"/>
</dbReference>
<feature type="region of interest" description="Disordered" evidence="1">
    <location>
        <begin position="1"/>
        <end position="62"/>
    </location>
</feature>
<keyword evidence="3" id="KW-1185">Reference proteome</keyword>
<dbReference type="GO" id="GO:0032543">
    <property type="term" value="P:mitochondrial translation"/>
    <property type="evidence" value="ECO:0007669"/>
    <property type="project" value="TreeGrafter"/>
</dbReference>
<gene>
    <name evidence="2" type="ORF">LPJ61_002490</name>
</gene>
<dbReference type="GO" id="GO:0003735">
    <property type="term" value="F:structural constituent of ribosome"/>
    <property type="evidence" value="ECO:0007669"/>
    <property type="project" value="TreeGrafter"/>
</dbReference>
<dbReference type="Pfam" id="PF12298">
    <property type="entry name" value="Bot1p"/>
    <property type="match status" value="1"/>
</dbReference>
<sequence length="333" mass="36715">SRFLAAEDGSGNKQDAAAADDAEDDVAALEEGPQILGAEPVASKKPDDDDDDGTGKKGAIAGGVPVGGYGEWLRTEGKKYKKMIPGRTNYFGGGARPFPLNPAFRPRAPLSDATREAIYTDYLGDPVRATPRVLGEKYGISIKRVEAVIKLKAIEHHAVANDGFTAQKKLAAGMESMLGLAQNAPVVKENLVSQRTRVSGPRFHAVPEGEPFHAADAAEVLGRRPYQEIMDRLAASKPYIVDYEGLDPAFAPRPEKKLSRSEEKRLESLGSAHDEVIEKNDALTSHRWRFVFTDVSKNMDMKDRFVLIREKDGTLKKANRDYKLKRYGQMWFK</sequence>
<dbReference type="GO" id="GO:0005763">
    <property type="term" value="C:mitochondrial small ribosomal subunit"/>
    <property type="evidence" value="ECO:0007669"/>
    <property type="project" value="TreeGrafter"/>
</dbReference>
<evidence type="ECO:0000256" key="1">
    <source>
        <dbReference type="SAM" id="MobiDB-lite"/>
    </source>
</evidence>
<evidence type="ECO:0000313" key="3">
    <source>
        <dbReference type="Proteomes" id="UP001143981"/>
    </source>
</evidence>
<accession>A0A9W7Y895</accession>
<comment type="caution">
    <text evidence="2">The sequence shown here is derived from an EMBL/GenBank/DDBJ whole genome shotgun (WGS) entry which is preliminary data.</text>
</comment>
<dbReference type="InterPro" id="IPR021036">
    <property type="entry name" value="Ribosomal_mS45"/>
</dbReference>
<proteinExistence type="predicted"/>
<dbReference type="OrthoDB" id="10052321at2759"/>